<protein>
    <recommendedName>
        <fullName evidence="6">Aminotransferase</fullName>
        <ecNumber evidence="6">2.6.1.-</ecNumber>
    </recommendedName>
</protein>
<organism evidence="8 9">
    <name type="scientific">Amphibacillus marinus</name>
    <dbReference type="NCBI Taxonomy" id="872970"/>
    <lineage>
        <taxon>Bacteria</taxon>
        <taxon>Bacillati</taxon>
        <taxon>Bacillota</taxon>
        <taxon>Bacilli</taxon>
        <taxon>Bacillales</taxon>
        <taxon>Bacillaceae</taxon>
        <taxon>Amphibacillus</taxon>
    </lineage>
</organism>
<dbReference type="InterPro" id="IPR050596">
    <property type="entry name" value="AspAT/PAT-like"/>
</dbReference>
<evidence type="ECO:0000313" key="8">
    <source>
        <dbReference type="EMBL" id="SEN65560.1"/>
    </source>
</evidence>
<keyword evidence="9" id="KW-1185">Reference proteome</keyword>
<evidence type="ECO:0000256" key="3">
    <source>
        <dbReference type="ARBA" id="ARBA00022576"/>
    </source>
</evidence>
<dbReference type="PROSITE" id="PS00105">
    <property type="entry name" value="AA_TRANSFER_CLASS_1"/>
    <property type="match status" value="1"/>
</dbReference>
<dbReference type="GO" id="GO:0030170">
    <property type="term" value="F:pyridoxal phosphate binding"/>
    <property type="evidence" value="ECO:0007669"/>
    <property type="project" value="InterPro"/>
</dbReference>
<dbReference type="Gene3D" id="3.90.1150.10">
    <property type="entry name" value="Aspartate Aminotransferase, domain 1"/>
    <property type="match status" value="1"/>
</dbReference>
<dbReference type="OrthoDB" id="9802328at2"/>
<dbReference type="InterPro" id="IPR015421">
    <property type="entry name" value="PyrdxlP-dep_Trfase_major"/>
</dbReference>
<keyword evidence="5" id="KW-0663">Pyridoxal phosphate</keyword>
<evidence type="ECO:0000313" key="9">
    <source>
        <dbReference type="Proteomes" id="UP000199300"/>
    </source>
</evidence>
<dbReference type="InterPro" id="IPR015422">
    <property type="entry name" value="PyrdxlP-dep_Trfase_small"/>
</dbReference>
<dbReference type="FunFam" id="3.40.640.10:FF:000033">
    <property type="entry name" value="Aspartate aminotransferase"/>
    <property type="match status" value="1"/>
</dbReference>
<dbReference type="PANTHER" id="PTHR46383:SF4">
    <property type="entry name" value="AMINOTRANSFERASE"/>
    <property type="match status" value="1"/>
</dbReference>
<gene>
    <name evidence="8" type="ORF">SAMN04488134_101569</name>
</gene>
<dbReference type="STRING" id="872970.SAMN04488134_101569"/>
<comment type="cofactor">
    <cofactor evidence="1 6">
        <name>pyridoxal 5'-phosphate</name>
        <dbReference type="ChEBI" id="CHEBI:597326"/>
    </cofactor>
</comment>
<dbReference type="Gene3D" id="3.40.640.10">
    <property type="entry name" value="Type I PLP-dependent aspartate aminotransferase-like (Major domain)"/>
    <property type="match status" value="1"/>
</dbReference>
<accession>A0A1H8I9T1</accession>
<dbReference type="PRINTS" id="PR00753">
    <property type="entry name" value="ACCSYNTHASE"/>
</dbReference>
<keyword evidence="3 6" id="KW-0032">Aminotransferase</keyword>
<evidence type="ECO:0000256" key="4">
    <source>
        <dbReference type="ARBA" id="ARBA00022679"/>
    </source>
</evidence>
<dbReference type="InterPro" id="IPR004838">
    <property type="entry name" value="NHTrfase_class1_PyrdxlP-BS"/>
</dbReference>
<dbReference type="RefSeq" id="WP_091494593.1">
    <property type="nucleotide sequence ID" value="NZ_FODJ01000001.1"/>
</dbReference>
<evidence type="ECO:0000259" key="7">
    <source>
        <dbReference type="Pfam" id="PF00155"/>
    </source>
</evidence>
<comment type="similarity">
    <text evidence="2 6">Belongs to the class-I pyridoxal-phosphate-dependent aminotransferase family.</text>
</comment>
<evidence type="ECO:0000256" key="5">
    <source>
        <dbReference type="ARBA" id="ARBA00022898"/>
    </source>
</evidence>
<dbReference type="InterPro" id="IPR015424">
    <property type="entry name" value="PyrdxlP-dep_Trfase"/>
</dbReference>
<dbReference type="EMBL" id="FODJ01000001">
    <property type="protein sequence ID" value="SEN65560.1"/>
    <property type="molecule type" value="Genomic_DNA"/>
</dbReference>
<feature type="domain" description="Aminotransferase class I/classII large" evidence="7">
    <location>
        <begin position="28"/>
        <end position="375"/>
    </location>
</feature>
<dbReference type="EC" id="2.6.1.-" evidence="6"/>
<name>A0A1H8I9T1_9BACI</name>
<dbReference type="InterPro" id="IPR004839">
    <property type="entry name" value="Aminotransferase_I/II_large"/>
</dbReference>
<evidence type="ECO:0000256" key="6">
    <source>
        <dbReference type="RuleBase" id="RU000481"/>
    </source>
</evidence>
<sequence>MTKSINNQVEQIEISGIRKFFNLVSERKDVISLTIGQPDFPTPTVVKEAAILAVEENKTSYTANAGLPELRHAVAQYMNESYQTSIQGEQVIITVGASQAIDVVCRSLLNTGDEVILPDPVYPGYEPLIKLAGATAVHVNTQQADFKLTASLLERAITPQTKCVILPYPSNPTGVSLDEEECHKIAELVHKHNLFLITDEIYSALSYEKPHYSMARISKIKDQLIVINGLSKSHAMTGWRIGFLITPQWLTPHCIKVLQYNVSCASSISQYAALAAVTKAQAAPIEMKQAYMTRRDFVYKKLINMGIEVIKPDGAFYFMVRIKSSKSSLELALDLVERVGLALVPGDAFGEAGQGYLRLSYAYSLDTLAEGLSRLEAYLRLQK</sequence>
<dbReference type="AlphaFoldDB" id="A0A1H8I9T1"/>
<evidence type="ECO:0000256" key="2">
    <source>
        <dbReference type="ARBA" id="ARBA00007441"/>
    </source>
</evidence>
<dbReference type="GO" id="GO:0008483">
    <property type="term" value="F:transaminase activity"/>
    <property type="evidence" value="ECO:0007669"/>
    <property type="project" value="UniProtKB-KW"/>
</dbReference>
<dbReference type="SUPFAM" id="SSF53383">
    <property type="entry name" value="PLP-dependent transferases"/>
    <property type="match status" value="1"/>
</dbReference>
<keyword evidence="4 6" id="KW-0808">Transferase</keyword>
<dbReference type="PANTHER" id="PTHR46383">
    <property type="entry name" value="ASPARTATE AMINOTRANSFERASE"/>
    <property type="match status" value="1"/>
</dbReference>
<evidence type="ECO:0000256" key="1">
    <source>
        <dbReference type="ARBA" id="ARBA00001933"/>
    </source>
</evidence>
<dbReference type="Proteomes" id="UP000199300">
    <property type="component" value="Unassembled WGS sequence"/>
</dbReference>
<dbReference type="Pfam" id="PF00155">
    <property type="entry name" value="Aminotran_1_2"/>
    <property type="match status" value="1"/>
</dbReference>
<proteinExistence type="inferred from homology"/>
<dbReference type="GO" id="GO:0006520">
    <property type="term" value="P:amino acid metabolic process"/>
    <property type="evidence" value="ECO:0007669"/>
    <property type="project" value="InterPro"/>
</dbReference>
<dbReference type="CDD" id="cd00609">
    <property type="entry name" value="AAT_like"/>
    <property type="match status" value="1"/>
</dbReference>
<reference evidence="8 9" key="1">
    <citation type="submission" date="2016-10" db="EMBL/GenBank/DDBJ databases">
        <authorList>
            <person name="de Groot N.N."/>
        </authorList>
    </citation>
    <scope>NUCLEOTIDE SEQUENCE [LARGE SCALE GENOMIC DNA]</scope>
    <source>
        <strain evidence="8 9">CGMCC 1.10434</strain>
    </source>
</reference>